<feature type="compositionally biased region" description="Polar residues" evidence="1">
    <location>
        <begin position="81"/>
        <end position="94"/>
    </location>
</feature>
<reference evidence="2 3" key="1">
    <citation type="submission" date="2019-05" db="EMBL/GenBank/DDBJ databases">
        <title>Emergence of the Ug99 lineage of the wheat stem rust pathogen through somatic hybridization.</title>
        <authorList>
            <person name="Li F."/>
            <person name="Upadhyaya N.M."/>
            <person name="Sperschneider J."/>
            <person name="Matny O."/>
            <person name="Nguyen-Phuc H."/>
            <person name="Mago R."/>
            <person name="Raley C."/>
            <person name="Miller M.E."/>
            <person name="Silverstein K.A.T."/>
            <person name="Henningsen E."/>
            <person name="Hirsch C.D."/>
            <person name="Visser B."/>
            <person name="Pretorius Z.A."/>
            <person name="Steffenson B.J."/>
            <person name="Schwessinger B."/>
            <person name="Dodds P.N."/>
            <person name="Figueroa M."/>
        </authorList>
    </citation>
    <scope>NUCLEOTIDE SEQUENCE [LARGE SCALE GENOMIC DNA]</scope>
    <source>
        <strain evidence="2">21-0</strain>
    </source>
</reference>
<feature type="region of interest" description="Disordered" evidence="1">
    <location>
        <begin position="81"/>
        <end position="101"/>
    </location>
</feature>
<organism evidence="2 3">
    <name type="scientific">Puccinia graminis f. sp. tritici</name>
    <dbReference type="NCBI Taxonomy" id="56615"/>
    <lineage>
        <taxon>Eukaryota</taxon>
        <taxon>Fungi</taxon>
        <taxon>Dikarya</taxon>
        <taxon>Basidiomycota</taxon>
        <taxon>Pucciniomycotina</taxon>
        <taxon>Pucciniomycetes</taxon>
        <taxon>Pucciniales</taxon>
        <taxon>Pucciniaceae</taxon>
        <taxon>Puccinia</taxon>
    </lineage>
</organism>
<protein>
    <submittedName>
        <fullName evidence="2">Uncharacterized protein</fullName>
    </submittedName>
</protein>
<sequence>MQVTHPDPFWNPDVVDFEKIYEAAQEEEESPNESWTSFLAMFTRANKDDTYTYTAHKYRQKHVTMSFTQLDQIIQDAISAVSSQADPPTASSPDGSKLKGV</sequence>
<comment type="caution">
    <text evidence="2">The sequence shown here is derived from an EMBL/GenBank/DDBJ whole genome shotgun (WGS) entry which is preliminary data.</text>
</comment>
<name>A0A5B0QE67_PUCGR</name>
<accession>A0A5B0QE67</accession>
<dbReference type="Proteomes" id="UP000324748">
    <property type="component" value="Unassembled WGS sequence"/>
</dbReference>
<dbReference type="AlphaFoldDB" id="A0A5B0QE67"/>
<keyword evidence="3" id="KW-1185">Reference proteome</keyword>
<dbReference type="EMBL" id="VSWC01000016">
    <property type="protein sequence ID" value="KAA1111465.1"/>
    <property type="molecule type" value="Genomic_DNA"/>
</dbReference>
<evidence type="ECO:0000313" key="2">
    <source>
        <dbReference type="EMBL" id="KAA1111465.1"/>
    </source>
</evidence>
<proteinExistence type="predicted"/>
<evidence type="ECO:0000313" key="3">
    <source>
        <dbReference type="Proteomes" id="UP000324748"/>
    </source>
</evidence>
<dbReference type="OrthoDB" id="2510643at2759"/>
<evidence type="ECO:0000256" key="1">
    <source>
        <dbReference type="SAM" id="MobiDB-lite"/>
    </source>
</evidence>
<gene>
    <name evidence="2" type="ORF">PGT21_000739</name>
</gene>